<evidence type="ECO:0000256" key="3">
    <source>
        <dbReference type="RuleBase" id="RU366031"/>
    </source>
</evidence>
<dbReference type="PANTHER" id="PTHR38042">
    <property type="entry name" value="UROPORPHYRINOGEN-III SYNTHASE, CHLOROPLASTIC"/>
    <property type="match status" value="1"/>
</dbReference>
<feature type="domain" description="Tetrapyrrole biosynthesis uroporphyrinogen III synthase" evidence="4">
    <location>
        <begin position="15"/>
        <end position="199"/>
    </location>
</feature>
<evidence type="ECO:0000256" key="2">
    <source>
        <dbReference type="ARBA" id="ARBA00040167"/>
    </source>
</evidence>
<evidence type="ECO:0000313" key="5">
    <source>
        <dbReference type="EMBL" id="MBV7390046.1"/>
    </source>
</evidence>
<comment type="caution">
    <text evidence="5">The sequence shown here is derived from an EMBL/GenBank/DDBJ whole genome shotgun (WGS) entry which is preliminary data.</text>
</comment>
<dbReference type="EC" id="4.2.1.75" evidence="3"/>
<comment type="function">
    <text evidence="1 3">Catalyzes cyclization of the linear tetrapyrrole, hydroxymethylbilane, to the macrocyclic uroporphyrinogen III.</text>
</comment>
<dbReference type="InterPro" id="IPR003754">
    <property type="entry name" value="4pyrrol_synth_uPrphyn_synth"/>
</dbReference>
<reference evidence="5 6" key="1">
    <citation type="submission" date="2021-06" db="EMBL/GenBank/DDBJ databases">
        <title>Enterococcus alishanensis sp. nov., a novel lactic acid bacterium isolated from fresh coffee beans.</title>
        <authorList>
            <person name="Chen Y.-S."/>
        </authorList>
    </citation>
    <scope>NUCLEOTIDE SEQUENCE [LARGE SCALE GENOMIC DNA]</scope>
    <source>
        <strain evidence="5 6">ALS3</strain>
    </source>
</reference>
<keyword evidence="3" id="KW-0456">Lyase</keyword>
<comment type="pathway">
    <text evidence="3">Porphyrin-containing compound metabolism; protoporphyrin-IX biosynthesis; coproporphyrinogen-III from 5-aminolevulinate: step 3/4.</text>
</comment>
<dbReference type="InterPro" id="IPR039793">
    <property type="entry name" value="UROS/Hem4"/>
</dbReference>
<accession>A0ABS6TAV9</accession>
<dbReference type="Proteomes" id="UP000774130">
    <property type="component" value="Unassembled WGS sequence"/>
</dbReference>
<organism evidence="5 6">
    <name type="scientific">Enterococcus alishanensis</name>
    <dbReference type="NCBI Taxonomy" id="1303817"/>
    <lineage>
        <taxon>Bacteria</taxon>
        <taxon>Bacillati</taxon>
        <taxon>Bacillota</taxon>
        <taxon>Bacilli</taxon>
        <taxon>Lactobacillales</taxon>
        <taxon>Enterococcaceae</taxon>
        <taxon>Enterococcus</taxon>
    </lineage>
</organism>
<dbReference type="Pfam" id="PF02602">
    <property type="entry name" value="HEM4"/>
    <property type="match status" value="1"/>
</dbReference>
<comment type="similarity">
    <text evidence="3">Belongs to the uroporphyrinogen-III synthase family.</text>
</comment>
<evidence type="ECO:0000313" key="6">
    <source>
        <dbReference type="Proteomes" id="UP000774130"/>
    </source>
</evidence>
<protein>
    <recommendedName>
        <fullName evidence="2 3">Uroporphyrinogen-III synthase</fullName>
        <ecNumber evidence="3">4.2.1.75</ecNumber>
    </recommendedName>
</protein>
<dbReference type="EMBL" id="JAHUZB010000002">
    <property type="protein sequence ID" value="MBV7390046.1"/>
    <property type="molecule type" value="Genomic_DNA"/>
</dbReference>
<dbReference type="PANTHER" id="PTHR38042:SF1">
    <property type="entry name" value="UROPORPHYRINOGEN-III SYNTHASE, CHLOROPLASTIC"/>
    <property type="match status" value="1"/>
</dbReference>
<dbReference type="CDD" id="cd06578">
    <property type="entry name" value="HemD"/>
    <property type="match status" value="1"/>
</dbReference>
<proteinExistence type="inferred from homology"/>
<dbReference type="RefSeq" id="WP_218325099.1">
    <property type="nucleotide sequence ID" value="NZ_JAHUZB010000002.1"/>
</dbReference>
<name>A0ABS6TAV9_9ENTE</name>
<comment type="catalytic activity">
    <reaction evidence="3">
        <text>hydroxymethylbilane = uroporphyrinogen III + H2O</text>
        <dbReference type="Rhea" id="RHEA:18965"/>
        <dbReference type="ChEBI" id="CHEBI:15377"/>
        <dbReference type="ChEBI" id="CHEBI:57308"/>
        <dbReference type="ChEBI" id="CHEBI:57845"/>
        <dbReference type="EC" id="4.2.1.75"/>
    </reaction>
</comment>
<keyword evidence="3" id="KW-0627">Porphyrin biosynthesis</keyword>
<evidence type="ECO:0000259" key="4">
    <source>
        <dbReference type="Pfam" id="PF02602"/>
    </source>
</evidence>
<evidence type="ECO:0000256" key="1">
    <source>
        <dbReference type="ARBA" id="ARBA00037589"/>
    </source>
</evidence>
<gene>
    <name evidence="5" type="ORF">KUA55_05085</name>
</gene>
<keyword evidence="6" id="KW-1185">Reference proteome</keyword>
<sequence>MTRGKGLNHPDRIFFENLGYQTLVAPLSVIKILPLSVEAINELEKSQWVFFTSQAPVKTILSVAPKDIKIAAIGKKTASEVKKYGYNPDFVSPIETKKAMLTSWKKLYPERTSIFYPKSQLADKFLENFLKTDNVYSYVAYENDFTHEDQNFLKKLLMEHSISAVYLTSPSAWQRFYYVNSDFEDLEFIVIGETTKEAILADFPKACINLKNDF</sequence>